<organism evidence="4 5">
    <name type="scientific">Babesia bigemina</name>
    <dbReference type="NCBI Taxonomy" id="5866"/>
    <lineage>
        <taxon>Eukaryota</taxon>
        <taxon>Sar</taxon>
        <taxon>Alveolata</taxon>
        <taxon>Apicomplexa</taxon>
        <taxon>Aconoidasida</taxon>
        <taxon>Piroplasmida</taxon>
        <taxon>Babesiidae</taxon>
        <taxon>Babesia</taxon>
    </lineage>
</organism>
<evidence type="ECO:0000259" key="3">
    <source>
        <dbReference type="Pfam" id="PF08373"/>
    </source>
</evidence>
<feature type="compositionally biased region" description="Low complexity" evidence="2">
    <location>
        <begin position="134"/>
        <end position="150"/>
    </location>
</feature>
<dbReference type="GeneID" id="24563591"/>
<dbReference type="Proteomes" id="UP000033188">
    <property type="component" value="Chromosome 2"/>
</dbReference>
<feature type="domain" description="RAP" evidence="3">
    <location>
        <begin position="2504"/>
        <end position="2543"/>
    </location>
</feature>
<dbReference type="OMA" id="DMAVMHH"/>
<dbReference type="OrthoDB" id="365961at2759"/>
<keyword evidence="1" id="KW-0175">Coiled coil</keyword>
<feature type="coiled-coil region" evidence="1">
    <location>
        <begin position="1770"/>
        <end position="1797"/>
    </location>
</feature>
<feature type="coiled-coil region" evidence="1">
    <location>
        <begin position="1005"/>
        <end position="1050"/>
    </location>
</feature>
<name>A0A061DBD0_BABBI</name>
<accession>A0A061DBD0</accession>
<sequence length="2553" mass="282242">MAMSLLDAPSPASDPIGVDVTPPCLAGYRVYKDHRSKNRFYRDFRRRKRDLTVVESRFGDVLRKDGKRQSKSPQRLLDAFFNQLGCIRPQLVEYLRRNPGLLVERLQRYFGVSVHLTAPDNDVVASSAFPDPRSAEAAAAAPDTAAGEAPCEGASVPCPESDIGKELLTSVLETLSQKYEIISSLESQVYELSRENTELSLKLSDAYSELLQLELDRSGSEQRYLDALTSLTESVYISATQCSNLQNLVIKRGKQLTAQAHSLFLAENALAQQCLLNNVPCPVLSKACSRFAYDASSLENSGSTAPNIARFTLNDADCATSAYDSDLQGSLYDEGPTSAGVPSGEKGLLSATSFYESGGDSARSRQDQQPSNEGELIIAEFDGNKAVSVCHFPDAPSALPVQTASPESGAATNDAPVVEGDLVRESHVEKLLLDVSTNPPREGVEQASSQVLPPVLGSPALDSVAATAVMPSEPANATLPSPAAAPVSGYSGDHVRDDAKVRELIAEISVIQKKSQSYVRHIRALKRENERLRSRARLPEDLRAEVSTGSAGPFDYRMSGDVASIGSAFYAAAGAGPSRVSPEEDTKVKELKAEISILQKQIQRSQEASEDRQRLQDQLAAEERRNRELYSELSVARRKLVTYHNELEQLLRSYGGGAQAAADANQSSTVVSQDYDRSSKLGATVSELKTVLMTLNGRVQSYESDNDALRSELDHLRSKLSAVHDELGHLRSQNQALFADTREAGCLAFDRLLHCLTDALGGMTRTSLEELEAAPSEQGTTTLSQLGTDDLTAERITVLEFENKLFSDKLSSLLDIVHQSSLERFQMHTTIARLNSDLHSSHQQLLKFSNQSSVLLDTSNELAALRARCATYDDQVNRLKQMNTDLSDLNNRLGDDLRNLEEKSACASNEVSALREEVRQLQSLLVGDTQAAHDAIRDRVSIIRLEGRCKFLDESVSNGRVELESLRGKNSDLVKSVMELRYALEQERASNAEYLKQVNAMSEAEGRLRNQLDRQETQIEGLRASVASLTESLQQNAADMRAASERLLEKERSESALSSTIDSLGASLNSLLSSVRDAKPIPLAPADLGPIDLSSIPNFNLTVYYGVLDTIQKSAMDSHDVTDIGATAKVVSLARDKVCNILKCNYLLGALASGLCRQLQEFSASLVAAARSQDCSVTPLVKCLGESVNLELLRADFANRMSRAHAHTKELKAIIRHLYKNNPADVINRLKDHYEDALGKCQVKIEQLSSVIKSKEEDQLKLKQENSKLMSDCSTAAHALNEFDKRLELQAQERSSLCAFALSLLPPAAQTDCEQDDLRGILAALRNVISKLASYRDKYKKLLDNPPEPKVVTVTVPAPAPAPQPEPKAAPAPGAAEPAEQRAAKAPGHTSDDGRGAGNYIPSSVGHGHGHGHGPGHPNPLRDHAVRRAAPSDVPLRLERALKDVDANVRYYVKNIKSTLRDYVRNLAATQADASETDYESPRTRSVGRSDVTVGNIGDFSDTESESSELLFSDKPAAEDIIRSHARQFESICDLLDHARDVQSQVMERPPRVVYVDTPKPAPVRPALASTSDMAVMHHFHHLCAALKEYVAGRPIALSVDDVFYQLELVMLDQGDRGRRRAKWDHCVGNMVSVVIDVLRSISLDRKESVDGLRRRCSVASAALEEAQALCRLREEELHRRTTELSEACSRLESLERHCRKVEVELETLSAEVPRVNERDVRALESSLANREEDVRRLSKEVSKLHSVVFDLEEVNELLSQQLSRAKTDSERLGATVDKQQREISSLNSELALLERRTGRGARYAVWQPAFNVNMFLVRTNFAPYACRVAARRRFLSSGCPSGAAEAGHSDSCELGELRSACTSAPAAGAALSLDDLRQVTSRFRRLHRKGVVDAELCEKYSALLMSYADNAAGAAALSLDECFELFVSQCETNSSRQISLLASRLLDVIKANDAGSSLPVALKALVRLQRAKISYPELLDYVSGHVSALSPPQLADFAWACYSGGLRSKHHLDVAYGECLRRLSEFDLAELLRVLRSFSYFSYEYRAVFEQSQPALRGELGKLSQEDLLMLLNVCKTLHREGDFVELRDGILGHLMDDLGQYPTRFLLQCLAHLTRGRRTQVGGRFVSHVLRNEAECAREYARMTVPALVSVMQCLELWRTRMSHLTVILRLLGERVRELAFSRNLGLWAEVYNVVYSTGWFSPEFMRAGVEHIIAEPQILHRVSCHQVVRVLQTFYKLRYYHRGSYERMLGVFLEDFDGVSGRLNVVCEALLAAADANIEMPQLYERCLAHLSSALSELSLTDCEDPLSVMEQSHLWPRNVVTSAWSFCVMGYNSDPRFKVLLDLLGLPCVYEYPHQSSVVLMALEAAESTLVSGNWAGECEALLETYGDRMRDLERTDPASTLHDVDPEDSMRDHVDARMTFAQCQDAHFHKGRMRATKHISDILYHLGRRDVLVRVAPHYNSPYLIDVCLSNESKKGMVLFSGRELMRDHVEGKWSVVETGSTRLKRSILASTGWQVFEISCGEWAQLQTSVERKQFVRAALSALDIEC</sequence>
<dbReference type="PANTHER" id="PTHR45615:SF80">
    <property type="entry name" value="GRIP DOMAIN-CONTAINING PROTEIN"/>
    <property type="match status" value="1"/>
</dbReference>
<feature type="coiled-coil region" evidence="1">
    <location>
        <begin position="588"/>
        <end position="639"/>
    </location>
</feature>
<dbReference type="Gene3D" id="1.10.287.1490">
    <property type="match status" value="1"/>
</dbReference>
<feature type="coiled-coil region" evidence="1">
    <location>
        <begin position="692"/>
        <end position="726"/>
    </location>
</feature>
<feature type="region of interest" description="Disordered" evidence="2">
    <location>
        <begin position="1342"/>
        <end position="1424"/>
    </location>
</feature>
<evidence type="ECO:0000313" key="5">
    <source>
        <dbReference type="Proteomes" id="UP000033188"/>
    </source>
</evidence>
<feature type="coiled-coil region" evidence="1">
    <location>
        <begin position="1685"/>
        <end position="1741"/>
    </location>
</feature>
<feature type="region of interest" description="Disordered" evidence="2">
    <location>
        <begin position="1471"/>
        <end position="1505"/>
    </location>
</feature>
<feature type="coiled-coil region" evidence="1">
    <location>
        <begin position="862"/>
        <end position="924"/>
    </location>
</feature>
<dbReference type="Pfam" id="PF08373">
    <property type="entry name" value="RAP"/>
    <property type="match status" value="1"/>
</dbReference>
<dbReference type="KEGG" id="bbig:BBBOND_0202070"/>
<feature type="region of interest" description="Disordered" evidence="2">
    <location>
        <begin position="134"/>
        <end position="153"/>
    </location>
</feature>
<evidence type="ECO:0000256" key="2">
    <source>
        <dbReference type="SAM" id="MobiDB-lite"/>
    </source>
</evidence>
<evidence type="ECO:0000256" key="1">
    <source>
        <dbReference type="SAM" id="Coils"/>
    </source>
</evidence>
<reference evidence="5" key="1">
    <citation type="submission" date="2014-06" db="EMBL/GenBank/DDBJ databases">
        <authorList>
            <person name="Aslett M."/>
            <person name="De Silva N."/>
        </authorList>
    </citation>
    <scope>NUCLEOTIDE SEQUENCE [LARGE SCALE GENOMIC DNA]</scope>
    <source>
        <strain evidence="5">Bond</strain>
    </source>
</reference>
<dbReference type="RefSeq" id="XP_012767236.1">
    <property type="nucleotide sequence ID" value="XM_012911782.1"/>
</dbReference>
<dbReference type="VEuPathDB" id="PiroplasmaDB:BBBOND_0202070"/>
<evidence type="ECO:0000313" key="4">
    <source>
        <dbReference type="EMBL" id="CDR95050.1"/>
    </source>
</evidence>
<proteinExistence type="predicted"/>
<dbReference type="InterPro" id="IPR013584">
    <property type="entry name" value="RAP"/>
</dbReference>
<dbReference type="PANTHER" id="PTHR45615">
    <property type="entry name" value="MYOSIN HEAVY CHAIN, NON-MUSCLE"/>
    <property type="match status" value="1"/>
</dbReference>
<feature type="compositionally biased region" description="Pro residues" evidence="2">
    <location>
        <begin position="1358"/>
        <end position="1370"/>
    </location>
</feature>
<protein>
    <recommendedName>
        <fullName evidence="3">RAP domain-containing protein</fullName>
    </recommendedName>
</protein>
<gene>
    <name evidence="4" type="ORF">BBBOND_0202070</name>
</gene>
<dbReference type="EMBL" id="LK391708">
    <property type="protein sequence ID" value="CDR95050.1"/>
    <property type="molecule type" value="Genomic_DNA"/>
</dbReference>
<keyword evidence="5" id="KW-1185">Reference proteome</keyword>